<feature type="transmembrane region" description="Helical" evidence="1">
    <location>
        <begin position="289"/>
        <end position="309"/>
    </location>
</feature>
<evidence type="ECO:0000256" key="1">
    <source>
        <dbReference type="SAM" id="Phobius"/>
    </source>
</evidence>
<sequence>MAQQQSVEEIDLGYLFKKLKETSKNLIKLVFKVLDFYLKFWIVVLALILLGVAYGFYLDSNAKNEYDNQGIIIPNFESVDYLYNNIEYFNNKIKTRDTVFLKQVLAEDFEAIKKIEIEPISDVYNTMTKSREQIDVFRILFQNQDLDKFFEDISNSKYFKYHKLNIVTRGEVNSKNVIEKVLKYWNSNELYDEYSGLYQENAIFQVKEYNKMNLQIDSILSSVVNSNQNVNSSGVVINENSSLFALFDRKEEMLNKVLEAEKKRVDYKNVVRLVSMDYNKEIHHFSNKIKYPIIFIFLFSLGAFIIYAFKYLRQYAEQE</sequence>
<accession>A0A9X1U594</accession>
<dbReference type="AlphaFoldDB" id="A0A9X1U594"/>
<dbReference type="EMBL" id="JAIRBB010000001">
    <property type="protein sequence ID" value="MCG2429972.1"/>
    <property type="molecule type" value="Genomic_DNA"/>
</dbReference>
<proteinExistence type="predicted"/>
<keyword evidence="3" id="KW-1185">Reference proteome</keyword>
<gene>
    <name evidence="2" type="ORF">K8344_02475</name>
</gene>
<protein>
    <recommendedName>
        <fullName evidence="4">Chain length determinant protein</fullName>
    </recommendedName>
</protein>
<feature type="transmembrane region" description="Helical" evidence="1">
    <location>
        <begin position="36"/>
        <end position="57"/>
    </location>
</feature>
<dbReference type="Proteomes" id="UP001139462">
    <property type="component" value="Unassembled WGS sequence"/>
</dbReference>
<name>A0A9X1U594_9FLAO</name>
<comment type="caution">
    <text evidence="2">The sequence shown here is derived from an EMBL/GenBank/DDBJ whole genome shotgun (WGS) entry which is preliminary data.</text>
</comment>
<keyword evidence="1" id="KW-0812">Transmembrane</keyword>
<organism evidence="2 3">
    <name type="scientific">Aequorivita xiaoshiensis</name>
    <dbReference type="NCBI Taxonomy" id="2874476"/>
    <lineage>
        <taxon>Bacteria</taxon>
        <taxon>Pseudomonadati</taxon>
        <taxon>Bacteroidota</taxon>
        <taxon>Flavobacteriia</taxon>
        <taxon>Flavobacteriales</taxon>
        <taxon>Flavobacteriaceae</taxon>
        <taxon>Aequorivita</taxon>
    </lineage>
</organism>
<evidence type="ECO:0008006" key="4">
    <source>
        <dbReference type="Google" id="ProtNLM"/>
    </source>
</evidence>
<reference evidence="2" key="1">
    <citation type="submission" date="2021-09" db="EMBL/GenBank/DDBJ databases">
        <title>Genome of Aequorivita sp. strain F64183.</title>
        <authorList>
            <person name="Wang Y."/>
        </authorList>
    </citation>
    <scope>NUCLEOTIDE SEQUENCE</scope>
    <source>
        <strain evidence="2">F64183</strain>
    </source>
</reference>
<keyword evidence="1" id="KW-0472">Membrane</keyword>
<dbReference type="RefSeq" id="WP_237606707.1">
    <property type="nucleotide sequence ID" value="NZ_JAIRBB010000001.1"/>
</dbReference>
<keyword evidence="1" id="KW-1133">Transmembrane helix</keyword>
<evidence type="ECO:0000313" key="3">
    <source>
        <dbReference type="Proteomes" id="UP001139462"/>
    </source>
</evidence>
<evidence type="ECO:0000313" key="2">
    <source>
        <dbReference type="EMBL" id="MCG2429972.1"/>
    </source>
</evidence>